<dbReference type="InterPro" id="IPR000884">
    <property type="entry name" value="TSP1_rpt"/>
</dbReference>
<dbReference type="InterPro" id="IPR002557">
    <property type="entry name" value="Chitin-bd_dom"/>
</dbReference>
<proteinExistence type="predicted"/>
<sequence length="386" mass="42624">MRRIISAADFGPWSTWGDCMCDQKRYRSRVCESEPCVGGDYVDREDCVCDTFDAASECSMVSGADSVYGLLGDPCNCQNYYQCEYNTTTEQFIAIQRSCNPCEIWDQEVLTCVRDESKGDCTFFPTTQGIGECPLGVTDNPAQFILGNETMDCAPGTTFNFTQCTCIRIVPYVTEMVEIASVMFEDEKTITASKGLWLFNQNVELTSDGCKSGKCGFFNSTAKSKLELAYFSNALDRFEQFSVRLFFKRSAGVSGERSLVDNSECSLDGSVVAESDESVTMGYFENENGTKGEFSYNAVDGTWNQLVMSYDGENPTFYLNKDPGMTEESLGGSLARVKASMVIGGCICGDDCYFDGYMDSICFLKGALDQSGVNFLYDNPDKCIPV</sequence>
<name>A0AAD9KMA9_RIDPI</name>
<feature type="domain" description="Chitin-binding type-2" evidence="1">
    <location>
        <begin position="56"/>
        <end position="123"/>
    </location>
</feature>
<dbReference type="InterPro" id="IPR013320">
    <property type="entry name" value="ConA-like_dom_sf"/>
</dbReference>
<dbReference type="GO" id="GO:0005576">
    <property type="term" value="C:extracellular region"/>
    <property type="evidence" value="ECO:0007669"/>
    <property type="project" value="InterPro"/>
</dbReference>
<dbReference type="InterPro" id="IPR009030">
    <property type="entry name" value="Growth_fac_rcpt_cys_sf"/>
</dbReference>
<dbReference type="AlphaFoldDB" id="A0AAD9KMA9"/>
<dbReference type="SMART" id="SM00494">
    <property type="entry name" value="ChtBD2"/>
    <property type="match status" value="1"/>
</dbReference>
<keyword evidence="3" id="KW-1185">Reference proteome</keyword>
<dbReference type="Pfam" id="PF01607">
    <property type="entry name" value="CBM_14"/>
    <property type="match status" value="1"/>
</dbReference>
<organism evidence="2 3">
    <name type="scientific">Ridgeia piscesae</name>
    <name type="common">Tubeworm</name>
    <dbReference type="NCBI Taxonomy" id="27915"/>
    <lineage>
        <taxon>Eukaryota</taxon>
        <taxon>Metazoa</taxon>
        <taxon>Spiralia</taxon>
        <taxon>Lophotrochozoa</taxon>
        <taxon>Annelida</taxon>
        <taxon>Polychaeta</taxon>
        <taxon>Sedentaria</taxon>
        <taxon>Canalipalpata</taxon>
        <taxon>Sabellida</taxon>
        <taxon>Siboglinidae</taxon>
        <taxon>Ridgeia</taxon>
    </lineage>
</organism>
<reference evidence="2" key="1">
    <citation type="journal article" date="2023" name="Mol. Biol. Evol.">
        <title>Third-Generation Sequencing Reveals the Adaptive Role of the Epigenome in Three Deep-Sea Polychaetes.</title>
        <authorList>
            <person name="Perez M."/>
            <person name="Aroh O."/>
            <person name="Sun Y."/>
            <person name="Lan Y."/>
            <person name="Juniper S.K."/>
            <person name="Young C.R."/>
            <person name="Angers B."/>
            <person name="Qian P.Y."/>
        </authorList>
    </citation>
    <scope>NUCLEOTIDE SEQUENCE</scope>
    <source>
        <strain evidence="2">R07B-5</strain>
    </source>
</reference>
<evidence type="ECO:0000313" key="2">
    <source>
        <dbReference type="EMBL" id="KAK2174198.1"/>
    </source>
</evidence>
<accession>A0AAD9KMA9</accession>
<comment type="caution">
    <text evidence="2">The sequence shown here is derived from an EMBL/GenBank/DDBJ whole genome shotgun (WGS) entry which is preliminary data.</text>
</comment>
<dbReference type="SUPFAM" id="SSF57184">
    <property type="entry name" value="Growth factor receptor domain"/>
    <property type="match status" value="1"/>
</dbReference>
<evidence type="ECO:0000259" key="1">
    <source>
        <dbReference type="SMART" id="SM00494"/>
    </source>
</evidence>
<dbReference type="Proteomes" id="UP001209878">
    <property type="component" value="Unassembled WGS sequence"/>
</dbReference>
<dbReference type="Gene3D" id="2.60.120.200">
    <property type="match status" value="1"/>
</dbReference>
<dbReference type="SUPFAM" id="SSF49899">
    <property type="entry name" value="Concanavalin A-like lectins/glucanases"/>
    <property type="match status" value="1"/>
</dbReference>
<dbReference type="GO" id="GO:0008061">
    <property type="term" value="F:chitin binding"/>
    <property type="evidence" value="ECO:0007669"/>
    <property type="project" value="InterPro"/>
</dbReference>
<evidence type="ECO:0000313" key="3">
    <source>
        <dbReference type="Proteomes" id="UP001209878"/>
    </source>
</evidence>
<dbReference type="Pfam" id="PF13385">
    <property type="entry name" value="Laminin_G_3"/>
    <property type="match status" value="1"/>
</dbReference>
<gene>
    <name evidence="2" type="ORF">NP493_818g02025</name>
</gene>
<protein>
    <recommendedName>
        <fullName evidence="1">Chitin-binding type-2 domain-containing protein</fullName>
    </recommendedName>
</protein>
<dbReference type="PROSITE" id="PS50092">
    <property type="entry name" value="TSP1"/>
    <property type="match status" value="1"/>
</dbReference>
<dbReference type="EMBL" id="JAODUO010000818">
    <property type="protein sequence ID" value="KAK2174198.1"/>
    <property type="molecule type" value="Genomic_DNA"/>
</dbReference>